<sequence length="397" mass="44660">MLHPVLSRLLHRRLETRNLDSFKGKNLWRRLEIKPLIINERGLLLAKKNDTEVIGKGKNVLMEDNKNIQIKLRNLSGLRGEPIVYEGASPSSKSIPVSNNLGKELSVSGVTEGFKSEIAELGGFRSKDNYNVEGNLFKASFAATVIANNLVEVSHSNLVKVRDCNSGKLGGCVEGLATNPSRPSTSVQHNAWSRKENIKVLNLDFGDYLSEDGKSVKLHIQNELENSRKLLKSLVIKEMFAAGTDTIYITIEWILTELITHPSVMSKAQEEVRRVLGSSQSVTEEALNKMAYLKEVIREVLRMHPPIPTLVPREAMKASELEGYVIPKGTRVFINVWTISSDPMYWEKQEEFWPDRFLNSNTVDFKGQNFEFTPFGSGRRRCPGINFSMLTIECVVA</sequence>
<feature type="binding site" description="axial binding residue" evidence="7">
    <location>
        <position position="382"/>
    </location>
    <ligand>
        <name>heme</name>
        <dbReference type="ChEBI" id="CHEBI:30413"/>
    </ligand>
    <ligandPart>
        <name>Fe</name>
        <dbReference type="ChEBI" id="CHEBI:18248"/>
    </ligandPart>
</feature>
<dbReference type="GO" id="GO:0004497">
    <property type="term" value="F:monooxygenase activity"/>
    <property type="evidence" value="ECO:0007669"/>
    <property type="project" value="UniProtKB-KW"/>
</dbReference>
<comment type="cofactor">
    <cofactor evidence="7">
        <name>heme</name>
        <dbReference type="ChEBI" id="CHEBI:30413"/>
    </cofactor>
</comment>
<dbReference type="PRINTS" id="PR00463">
    <property type="entry name" value="EP450I"/>
</dbReference>
<evidence type="ECO:0000256" key="8">
    <source>
        <dbReference type="RuleBase" id="RU000461"/>
    </source>
</evidence>
<evidence type="ECO:0000256" key="1">
    <source>
        <dbReference type="ARBA" id="ARBA00004167"/>
    </source>
</evidence>
<dbReference type="GO" id="GO:0005506">
    <property type="term" value="F:iron ion binding"/>
    <property type="evidence" value="ECO:0007669"/>
    <property type="project" value="InterPro"/>
</dbReference>
<reference evidence="9 10" key="1">
    <citation type="journal article" date="2016" name="Sci. Rep.">
        <title>The Dendrobium catenatum Lindl. genome sequence provides insights into polysaccharide synthase, floral development and adaptive evolution.</title>
        <authorList>
            <person name="Zhang G.Q."/>
            <person name="Xu Q."/>
            <person name="Bian C."/>
            <person name="Tsai W.C."/>
            <person name="Yeh C.M."/>
            <person name="Liu K.W."/>
            <person name="Yoshida K."/>
            <person name="Zhang L.S."/>
            <person name="Chang S.B."/>
            <person name="Chen F."/>
            <person name="Shi Y."/>
            <person name="Su Y.Y."/>
            <person name="Zhang Y.Q."/>
            <person name="Chen L.J."/>
            <person name="Yin Y."/>
            <person name="Lin M."/>
            <person name="Huang H."/>
            <person name="Deng H."/>
            <person name="Wang Z.W."/>
            <person name="Zhu S.L."/>
            <person name="Zhao X."/>
            <person name="Deng C."/>
            <person name="Niu S.C."/>
            <person name="Huang J."/>
            <person name="Wang M."/>
            <person name="Liu G.H."/>
            <person name="Yang H.J."/>
            <person name="Xiao X.J."/>
            <person name="Hsiao Y.Y."/>
            <person name="Wu W.L."/>
            <person name="Chen Y.Y."/>
            <person name="Mitsuda N."/>
            <person name="Ohme-Takagi M."/>
            <person name="Luo Y.B."/>
            <person name="Van de Peer Y."/>
            <person name="Liu Z.J."/>
        </authorList>
    </citation>
    <scope>NUCLEOTIDE SEQUENCE [LARGE SCALE GENOMIC DNA]</scope>
    <source>
        <tissue evidence="9">The whole plant</tissue>
    </source>
</reference>
<dbReference type="Pfam" id="PF00067">
    <property type="entry name" value="p450"/>
    <property type="match status" value="1"/>
</dbReference>
<keyword evidence="7 8" id="KW-0479">Metal-binding</keyword>
<name>A0A2I0X601_9ASPA</name>
<dbReference type="PROSITE" id="PS00086">
    <property type="entry name" value="CYTOCHROME_P450"/>
    <property type="match status" value="1"/>
</dbReference>
<keyword evidence="7 8" id="KW-0408">Iron</keyword>
<evidence type="ECO:0000256" key="3">
    <source>
        <dbReference type="ARBA" id="ARBA00022692"/>
    </source>
</evidence>
<keyword evidence="3" id="KW-0812">Transmembrane</keyword>
<dbReference type="Proteomes" id="UP000233837">
    <property type="component" value="Unassembled WGS sequence"/>
</dbReference>
<evidence type="ECO:0000256" key="4">
    <source>
        <dbReference type="ARBA" id="ARBA00022989"/>
    </source>
</evidence>
<evidence type="ECO:0000256" key="6">
    <source>
        <dbReference type="ARBA" id="ARBA00023136"/>
    </source>
</evidence>
<dbReference type="InterPro" id="IPR002401">
    <property type="entry name" value="Cyt_P450_E_grp-I"/>
</dbReference>
<dbReference type="GO" id="GO:0020037">
    <property type="term" value="F:heme binding"/>
    <property type="evidence" value="ECO:0007669"/>
    <property type="project" value="InterPro"/>
</dbReference>
<comment type="subcellular location">
    <subcellularLocation>
        <location evidence="1">Membrane</location>
        <topology evidence="1">Single-pass membrane protein</topology>
    </subcellularLocation>
</comment>
<keyword evidence="6" id="KW-0472">Membrane</keyword>
<keyword evidence="8" id="KW-0503">Monooxygenase</keyword>
<gene>
    <name evidence="9" type="primary">CYP71A1</name>
    <name evidence="9" type="ORF">MA16_Dca023937</name>
</gene>
<dbReference type="Gene3D" id="1.10.630.10">
    <property type="entry name" value="Cytochrome P450"/>
    <property type="match status" value="1"/>
</dbReference>
<dbReference type="EMBL" id="KZ502120">
    <property type="protein sequence ID" value="PKU83349.1"/>
    <property type="molecule type" value="Genomic_DNA"/>
</dbReference>
<protein>
    <submittedName>
        <fullName evidence="9">Cytochrome P450 71A1</fullName>
    </submittedName>
</protein>
<dbReference type="PANTHER" id="PTHR47956">
    <property type="entry name" value="CYTOCHROME P450 71B11-RELATED"/>
    <property type="match status" value="1"/>
</dbReference>
<dbReference type="STRING" id="906689.A0A2I0X601"/>
<keyword evidence="10" id="KW-1185">Reference proteome</keyword>
<proteinExistence type="inferred from homology"/>
<dbReference type="InterPro" id="IPR001128">
    <property type="entry name" value="Cyt_P450"/>
</dbReference>
<evidence type="ECO:0000256" key="7">
    <source>
        <dbReference type="PIRSR" id="PIRSR602401-1"/>
    </source>
</evidence>
<keyword evidence="7 8" id="KW-0349">Heme</keyword>
<dbReference type="InterPro" id="IPR050193">
    <property type="entry name" value="Cytochrome_P450_71"/>
</dbReference>
<evidence type="ECO:0000256" key="2">
    <source>
        <dbReference type="ARBA" id="ARBA00010617"/>
    </source>
</evidence>
<dbReference type="SUPFAM" id="SSF48264">
    <property type="entry name" value="Cytochrome P450"/>
    <property type="match status" value="1"/>
</dbReference>
<keyword evidence="5 8" id="KW-0560">Oxidoreductase</keyword>
<evidence type="ECO:0000313" key="9">
    <source>
        <dbReference type="EMBL" id="PKU83349.1"/>
    </source>
</evidence>
<dbReference type="InterPro" id="IPR017972">
    <property type="entry name" value="Cyt_P450_CS"/>
</dbReference>
<accession>A0A2I0X601</accession>
<evidence type="ECO:0000256" key="5">
    <source>
        <dbReference type="ARBA" id="ARBA00023002"/>
    </source>
</evidence>
<keyword evidence="4" id="KW-1133">Transmembrane helix</keyword>
<dbReference type="InterPro" id="IPR036396">
    <property type="entry name" value="Cyt_P450_sf"/>
</dbReference>
<dbReference type="PRINTS" id="PR00385">
    <property type="entry name" value="P450"/>
</dbReference>
<dbReference type="GO" id="GO:0016705">
    <property type="term" value="F:oxidoreductase activity, acting on paired donors, with incorporation or reduction of molecular oxygen"/>
    <property type="evidence" value="ECO:0007669"/>
    <property type="project" value="InterPro"/>
</dbReference>
<evidence type="ECO:0000313" key="10">
    <source>
        <dbReference type="Proteomes" id="UP000233837"/>
    </source>
</evidence>
<dbReference type="AlphaFoldDB" id="A0A2I0X601"/>
<reference evidence="9 10" key="2">
    <citation type="journal article" date="2017" name="Nature">
        <title>The Apostasia genome and the evolution of orchids.</title>
        <authorList>
            <person name="Zhang G.Q."/>
            <person name="Liu K.W."/>
            <person name="Li Z."/>
            <person name="Lohaus R."/>
            <person name="Hsiao Y.Y."/>
            <person name="Niu S.C."/>
            <person name="Wang J.Y."/>
            <person name="Lin Y.C."/>
            <person name="Xu Q."/>
            <person name="Chen L.J."/>
            <person name="Yoshida K."/>
            <person name="Fujiwara S."/>
            <person name="Wang Z.W."/>
            <person name="Zhang Y.Q."/>
            <person name="Mitsuda N."/>
            <person name="Wang M."/>
            <person name="Liu G.H."/>
            <person name="Pecoraro L."/>
            <person name="Huang H.X."/>
            <person name="Xiao X.J."/>
            <person name="Lin M."/>
            <person name="Wu X.Y."/>
            <person name="Wu W.L."/>
            <person name="Chen Y.Y."/>
            <person name="Chang S.B."/>
            <person name="Sakamoto S."/>
            <person name="Ohme-Takagi M."/>
            <person name="Yagi M."/>
            <person name="Zeng S.J."/>
            <person name="Shen C.Y."/>
            <person name="Yeh C.M."/>
            <person name="Luo Y.B."/>
            <person name="Tsai W.C."/>
            <person name="Van de Peer Y."/>
            <person name="Liu Z.J."/>
        </authorList>
    </citation>
    <scope>NUCLEOTIDE SEQUENCE [LARGE SCALE GENOMIC DNA]</scope>
    <source>
        <tissue evidence="9">The whole plant</tissue>
    </source>
</reference>
<comment type="similarity">
    <text evidence="2 8">Belongs to the cytochrome P450 family.</text>
</comment>
<organism evidence="9 10">
    <name type="scientific">Dendrobium catenatum</name>
    <dbReference type="NCBI Taxonomy" id="906689"/>
    <lineage>
        <taxon>Eukaryota</taxon>
        <taxon>Viridiplantae</taxon>
        <taxon>Streptophyta</taxon>
        <taxon>Embryophyta</taxon>
        <taxon>Tracheophyta</taxon>
        <taxon>Spermatophyta</taxon>
        <taxon>Magnoliopsida</taxon>
        <taxon>Liliopsida</taxon>
        <taxon>Asparagales</taxon>
        <taxon>Orchidaceae</taxon>
        <taxon>Epidendroideae</taxon>
        <taxon>Malaxideae</taxon>
        <taxon>Dendrobiinae</taxon>
        <taxon>Dendrobium</taxon>
    </lineage>
</organism>
<dbReference type="GO" id="GO:0016020">
    <property type="term" value="C:membrane"/>
    <property type="evidence" value="ECO:0007669"/>
    <property type="project" value="UniProtKB-SubCell"/>
</dbReference>